<proteinExistence type="predicted"/>
<comment type="caution">
    <text evidence="1">The sequence shown here is derived from an EMBL/GenBank/DDBJ whole genome shotgun (WGS) entry which is preliminary data.</text>
</comment>
<dbReference type="AlphaFoldDB" id="A0A0F9BCT4"/>
<name>A0A0F9BCT4_9ZZZZ</name>
<reference evidence="1" key="1">
    <citation type="journal article" date="2015" name="Nature">
        <title>Complex archaea that bridge the gap between prokaryotes and eukaryotes.</title>
        <authorList>
            <person name="Spang A."/>
            <person name="Saw J.H."/>
            <person name="Jorgensen S.L."/>
            <person name="Zaremba-Niedzwiedzka K."/>
            <person name="Martijn J."/>
            <person name="Lind A.E."/>
            <person name="van Eijk R."/>
            <person name="Schleper C."/>
            <person name="Guy L."/>
            <person name="Ettema T.J."/>
        </authorList>
    </citation>
    <scope>NUCLEOTIDE SEQUENCE</scope>
</reference>
<organism evidence="1">
    <name type="scientific">marine sediment metagenome</name>
    <dbReference type="NCBI Taxonomy" id="412755"/>
    <lineage>
        <taxon>unclassified sequences</taxon>
        <taxon>metagenomes</taxon>
        <taxon>ecological metagenomes</taxon>
    </lineage>
</organism>
<protein>
    <submittedName>
        <fullName evidence="1">Uncharacterized protein</fullName>
    </submittedName>
</protein>
<evidence type="ECO:0000313" key="1">
    <source>
        <dbReference type="EMBL" id="KKL19699.1"/>
    </source>
</evidence>
<accession>A0A0F9BCT4</accession>
<gene>
    <name evidence="1" type="ORF">LCGC14_2462850</name>
</gene>
<sequence>MIKTNIAILKDLDQKKTLFEIIFEEQIYSNKLNEYIRKLRNLSKDVVSFINWNRIIVDNKRLMKK</sequence>
<dbReference type="EMBL" id="LAZR01038384">
    <property type="protein sequence ID" value="KKL19699.1"/>
    <property type="molecule type" value="Genomic_DNA"/>
</dbReference>